<dbReference type="PANTHER" id="PTHR45138">
    <property type="entry name" value="REGULATORY COMPONENTS OF SENSORY TRANSDUCTION SYSTEM"/>
    <property type="match status" value="1"/>
</dbReference>
<proteinExistence type="predicted"/>
<dbReference type="GO" id="GO:0052621">
    <property type="term" value="F:diguanylate cyclase activity"/>
    <property type="evidence" value="ECO:0007669"/>
    <property type="project" value="TreeGrafter"/>
</dbReference>
<gene>
    <name evidence="3" type="ORF">SAMN04487884_10364</name>
</gene>
<dbReference type="Gene3D" id="3.30.70.270">
    <property type="match status" value="1"/>
</dbReference>
<dbReference type="Proteomes" id="UP000182584">
    <property type="component" value="Unassembled WGS sequence"/>
</dbReference>
<dbReference type="PROSITE" id="PS51257">
    <property type="entry name" value="PROKAR_LIPOPROTEIN"/>
    <property type="match status" value="1"/>
</dbReference>
<keyword evidence="1" id="KW-1133">Transmembrane helix</keyword>
<evidence type="ECO:0000256" key="1">
    <source>
        <dbReference type="SAM" id="Phobius"/>
    </source>
</evidence>
<reference evidence="3 4" key="1">
    <citation type="submission" date="2016-10" db="EMBL/GenBank/DDBJ databases">
        <authorList>
            <person name="de Groot N.N."/>
        </authorList>
    </citation>
    <scope>NUCLEOTIDE SEQUENCE [LARGE SCALE GENOMIC DNA]</scope>
    <source>
        <strain evidence="3 4">AR40</strain>
    </source>
</reference>
<dbReference type="InterPro" id="IPR050469">
    <property type="entry name" value="Diguanylate_Cyclase"/>
</dbReference>
<feature type="transmembrane region" description="Helical" evidence="1">
    <location>
        <begin position="7"/>
        <end position="29"/>
    </location>
</feature>
<dbReference type="PROSITE" id="PS50887">
    <property type="entry name" value="GGDEF"/>
    <property type="match status" value="1"/>
</dbReference>
<dbReference type="EMBL" id="FOGJ01000003">
    <property type="protein sequence ID" value="SER21797.1"/>
    <property type="molecule type" value="Genomic_DNA"/>
</dbReference>
<evidence type="ECO:0000259" key="2">
    <source>
        <dbReference type="PROSITE" id="PS50887"/>
    </source>
</evidence>
<dbReference type="InterPro" id="IPR029787">
    <property type="entry name" value="Nucleotide_cyclase"/>
</dbReference>
<dbReference type="eggNOG" id="COG2199">
    <property type="taxonomic scope" value="Bacteria"/>
</dbReference>
<dbReference type="Gene3D" id="3.40.50.2300">
    <property type="match status" value="2"/>
</dbReference>
<feature type="domain" description="GGDEF" evidence="2">
    <location>
        <begin position="446"/>
        <end position="578"/>
    </location>
</feature>
<dbReference type="RefSeq" id="WP_074754275.1">
    <property type="nucleotide sequence ID" value="NZ_FOGJ01000003.1"/>
</dbReference>
<organism evidence="3 4">
    <name type="scientific">Butyrivibrio fibrisolvens</name>
    <dbReference type="NCBI Taxonomy" id="831"/>
    <lineage>
        <taxon>Bacteria</taxon>
        <taxon>Bacillati</taxon>
        <taxon>Bacillota</taxon>
        <taxon>Clostridia</taxon>
        <taxon>Lachnospirales</taxon>
        <taxon>Lachnospiraceae</taxon>
        <taxon>Butyrivibrio</taxon>
    </lineage>
</organism>
<dbReference type="Pfam" id="PF04392">
    <property type="entry name" value="ABC_sub_bind"/>
    <property type="match status" value="1"/>
</dbReference>
<dbReference type="FunFam" id="3.30.70.270:FF:000001">
    <property type="entry name" value="Diguanylate cyclase domain protein"/>
    <property type="match status" value="1"/>
</dbReference>
<feature type="transmembrane region" description="Helical" evidence="1">
    <location>
        <begin position="390"/>
        <end position="410"/>
    </location>
</feature>
<sequence>MKKKTPGISMLVITTCCIFIACFIIMPVFNNIITPNANINSDGNSQSAYSYDSNSFTHVHASGSNDTIVPFNILCICSYNYSYDTVPQHIQGIEAGLGDLSYEITYENMDTKRFYEADDIQEFYNYLSYKIDKIDAHYDLIFVIDDTALRFVINYRNELFGDVPVVFMGINSISDATTSAALHNVTGISETLDFESNYDLMKALFPDRNEIVVLCDGSNTSSGEYVEFLKFTENHPEISYTVLNASYYTQKGLKRALSELDNNNIIYYLEFSQDGDGNLYTINSASSFVDNNITNVPVIRLTLANCTDNILGGISYSYTHSGEVAGNMASKILNGVSADNIALISDTITESYFYQDKMDEFGIKSSQLPADSYIANERFNPIRYYQENALILNLIILIIILLFIIIVIQAKANRQHERMLNNDYLTQIPNRHYINQKIDQLNSTFTPYGLAMIDVDHFKDINDTYGHLVGDEVLVEISTRFSSIASKYITFARIGGDEFMMVITGPEIDNADNICRQIQNIIRNAVVIDKKKLEITLSIGCALYPSDTNDPTQIMALADRALYYVKENGRNDYKLFGDL</sequence>
<dbReference type="SUPFAM" id="SSF55073">
    <property type="entry name" value="Nucleotide cyclase"/>
    <property type="match status" value="1"/>
</dbReference>
<dbReference type="InterPro" id="IPR000160">
    <property type="entry name" value="GGDEF_dom"/>
</dbReference>
<dbReference type="eggNOG" id="COG2984">
    <property type="taxonomic scope" value="Bacteria"/>
</dbReference>
<keyword evidence="1" id="KW-0812">Transmembrane</keyword>
<accession>A0A1H9MEC5</accession>
<dbReference type="AlphaFoldDB" id="A0A1H9MEC5"/>
<dbReference type="PANTHER" id="PTHR45138:SF9">
    <property type="entry name" value="DIGUANYLATE CYCLASE DGCM-RELATED"/>
    <property type="match status" value="1"/>
</dbReference>
<protein>
    <submittedName>
        <fullName evidence="3">Diguanylate cyclase (GGDEF) domain-containing protein</fullName>
    </submittedName>
</protein>
<name>A0A1H9MEC5_BUTFI</name>
<dbReference type="CDD" id="cd01949">
    <property type="entry name" value="GGDEF"/>
    <property type="match status" value="1"/>
</dbReference>
<keyword evidence="1" id="KW-0472">Membrane</keyword>
<evidence type="ECO:0000313" key="4">
    <source>
        <dbReference type="Proteomes" id="UP000182584"/>
    </source>
</evidence>
<dbReference type="Pfam" id="PF00990">
    <property type="entry name" value="GGDEF"/>
    <property type="match status" value="1"/>
</dbReference>
<dbReference type="NCBIfam" id="TIGR00254">
    <property type="entry name" value="GGDEF"/>
    <property type="match status" value="1"/>
</dbReference>
<dbReference type="InterPro" id="IPR043128">
    <property type="entry name" value="Rev_trsase/Diguanyl_cyclase"/>
</dbReference>
<dbReference type="SMART" id="SM00267">
    <property type="entry name" value="GGDEF"/>
    <property type="match status" value="1"/>
</dbReference>
<dbReference type="OrthoDB" id="9805474at2"/>
<evidence type="ECO:0000313" key="3">
    <source>
        <dbReference type="EMBL" id="SER21797.1"/>
    </source>
</evidence>
<dbReference type="InterPro" id="IPR007487">
    <property type="entry name" value="ABC_transpt-TYRBP-like"/>
</dbReference>